<dbReference type="Proteomes" id="UP001151088">
    <property type="component" value="Unassembled WGS sequence"/>
</dbReference>
<name>A0A9X2PAS2_9HYPH</name>
<protein>
    <submittedName>
        <fullName evidence="2">Uncharacterized protein</fullName>
    </submittedName>
</protein>
<keyword evidence="3" id="KW-1185">Reference proteome</keyword>
<organism evidence="2 3">
    <name type="scientific">Ancylobacter mangrovi</name>
    <dbReference type="NCBI Taxonomy" id="2972472"/>
    <lineage>
        <taxon>Bacteria</taxon>
        <taxon>Pseudomonadati</taxon>
        <taxon>Pseudomonadota</taxon>
        <taxon>Alphaproteobacteria</taxon>
        <taxon>Hyphomicrobiales</taxon>
        <taxon>Xanthobacteraceae</taxon>
        <taxon>Ancylobacter</taxon>
    </lineage>
</organism>
<evidence type="ECO:0000313" key="3">
    <source>
        <dbReference type="Proteomes" id="UP001151088"/>
    </source>
</evidence>
<feature type="compositionally biased region" description="Polar residues" evidence="1">
    <location>
        <begin position="13"/>
        <end position="22"/>
    </location>
</feature>
<evidence type="ECO:0000313" key="2">
    <source>
        <dbReference type="EMBL" id="MCS0495176.1"/>
    </source>
</evidence>
<feature type="region of interest" description="Disordered" evidence="1">
    <location>
        <begin position="1"/>
        <end position="22"/>
    </location>
</feature>
<dbReference type="AlphaFoldDB" id="A0A9X2PAS2"/>
<accession>A0A9X2PAS2</accession>
<gene>
    <name evidence="2" type="ORF">NVS89_08710</name>
</gene>
<sequence length="79" mass="8021">MKSKLHDPVFQDPSDNTNPGTQILDNKIIGNGSAARAGDIQGDGGPIDGTIVGDGARAKRAKAAGQSTTMNMSKIIGNG</sequence>
<dbReference type="EMBL" id="JANTHZ010000002">
    <property type="protein sequence ID" value="MCS0495176.1"/>
    <property type="molecule type" value="Genomic_DNA"/>
</dbReference>
<reference evidence="2" key="1">
    <citation type="submission" date="2022-08" db="EMBL/GenBank/DDBJ databases">
        <authorList>
            <person name="Li F."/>
        </authorList>
    </citation>
    <scope>NUCLEOTIDE SEQUENCE</scope>
    <source>
        <strain evidence="2">MQZ15Z-1</strain>
    </source>
</reference>
<evidence type="ECO:0000256" key="1">
    <source>
        <dbReference type="SAM" id="MobiDB-lite"/>
    </source>
</evidence>
<dbReference type="RefSeq" id="WP_258732219.1">
    <property type="nucleotide sequence ID" value="NZ_JANTHZ010000002.1"/>
</dbReference>
<proteinExistence type="predicted"/>
<comment type="caution">
    <text evidence="2">The sequence shown here is derived from an EMBL/GenBank/DDBJ whole genome shotgun (WGS) entry which is preliminary data.</text>
</comment>